<dbReference type="Gene3D" id="3.40.50.360">
    <property type="match status" value="1"/>
</dbReference>
<organism evidence="4 5">
    <name type="scientific">Sphingomonas cremea</name>
    <dbReference type="NCBI Taxonomy" id="2904799"/>
    <lineage>
        <taxon>Bacteria</taxon>
        <taxon>Pseudomonadati</taxon>
        <taxon>Pseudomonadota</taxon>
        <taxon>Alphaproteobacteria</taxon>
        <taxon>Sphingomonadales</taxon>
        <taxon>Sphingomonadaceae</taxon>
        <taxon>Sphingomonas</taxon>
    </lineage>
</organism>
<evidence type="ECO:0000259" key="3">
    <source>
        <dbReference type="Pfam" id="PF02525"/>
    </source>
</evidence>
<evidence type="ECO:0000256" key="2">
    <source>
        <dbReference type="ARBA" id="ARBA00023002"/>
    </source>
</evidence>
<comment type="caution">
    <text evidence="4">The sequence shown here is derived from an EMBL/GenBank/DDBJ whole genome shotgun (WGS) entry which is preliminary data.</text>
</comment>
<sequence length="208" mass="22841">MGRKLPSHLVVLGHPGPNSFNAAIADRYVDTVRTAHHDAVLRDLYAIGFDPLLKEAERAANGAEGASSDVKAELDMLRQCDVLTFVYPLWFGMPPAIIKGYIDRVLGAGFRIDDLTRSDYGLLRGKRLAVITTSGSGLPWLEEHGMWVSLRQSFDEYLKTVFGFAHCDHYHADSIADNLSSGDAERILYEVGEFARTVCASAAALQQA</sequence>
<evidence type="ECO:0000256" key="1">
    <source>
        <dbReference type="ARBA" id="ARBA00006252"/>
    </source>
</evidence>
<reference evidence="4" key="1">
    <citation type="submission" date="2022-01" db="EMBL/GenBank/DDBJ databases">
        <authorList>
            <person name="Jo J.-H."/>
            <person name="Im W.-T."/>
        </authorList>
    </citation>
    <scope>NUCLEOTIDE SEQUENCE</scope>
    <source>
        <strain evidence="4">G124</strain>
    </source>
</reference>
<evidence type="ECO:0000313" key="5">
    <source>
        <dbReference type="Proteomes" id="UP001139410"/>
    </source>
</evidence>
<comment type="similarity">
    <text evidence="1">Belongs to the NAD(P)H dehydrogenase (quinone) family.</text>
</comment>
<dbReference type="GO" id="GO:0003955">
    <property type="term" value="F:NAD(P)H dehydrogenase (quinone) activity"/>
    <property type="evidence" value="ECO:0007669"/>
    <property type="project" value="TreeGrafter"/>
</dbReference>
<feature type="domain" description="Flavodoxin-like fold" evidence="3">
    <location>
        <begin position="8"/>
        <end position="170"/>
    </location>
</feature>
<dbReference type="SUPFAM" id="SSF52218">
    <property type="entry name" value="Flavoproteins"/>
    <property type="match status" value="1"/>
</dbReference>
<dbReference type="AlphaFoldDB" id="A0A9X1TYE5"/>
<proteinExistence type="inferred from homology"/>
<dbReference type="GO" id="GO:0005829">
    <property type="term" value="C:cytosol"/>
    <property type="evidence" value="ECO:0007669"/>
    <property type="project" value="TreeGrafter"/>
</dbReference>
<keyword evidence="5" id="KW-1185">Reference proteome</keyword>
<dbReference type="Proteomes" id="UP001139410">
    <property type="component" value="Unassembled WGS sequence"/>
</dbReference>
<keyword evidence="2" id="KW-0560">Oxidoreductase</keyword>
<evidence type="ECO:0000313" key="4">
    <source>
        <dbReference type="EMBL" id="MCF2514732.1"/>
    </source>
</evidence>
<gene>
    <name evidence="4" type="ORF">LVY65_06600</name>
</gene>
<protein>
    <submittedName>
        <fullName evidence="4">NAD(P)H-dependent oxidoreductase</fullName>
    </submittedName>
</protein>
<dbReference type="Pfam" id="PF02525">
    <property type="entry name" value="Flavodoxin_2"/>
    <property type="match status" value="1"/>
</dbReference>
<dbReference type="InterPro" id="IPR003680">
    <property type="entry name" value="Flavodoxin_fold"/>
</dbReference>
<accession>A0A9X1TYE5</accession>
<dbReference type="PANTHER" id="PTHR10204">
    <property type="entry name" value="NAD P H OXIDOREDUCTASE-RELATED"/>
    <property type="match status" value="1"/>
</dbReference>
<dbReference type="InterPro" id="IPR029039">
    <property type="entry name" value="Flavoprotein-like_sf"/>
</dbReference>
<name>A0A9X1TYE5_9SPHN</name>
<dbReference type="PANTHER" id="PTHR10204:SF34">
    <property type="entry name" value="NAD(P)H DEHYDROGENASE [QUINONE] 1 ISOFORM 1"/>
    <property type="match status" value="1"/>
</dbReference>
<dbReference type="InterPro" id="IPR051545">
    <property type="entry name" value="NAD(P)H_dehydrogenase_qn"/>
</dbReference>
<dbReference type="EMBL" id="JAKFGM010000002">
    <property type="protein sequence ID" value="MCF2514732.1"/>
    <property type="molecule type" value="Genomic_DNA"/>
</dbReference>
<dbReference type="RefSeq" id="WP_235067234.1">
    <property type="nucleotide sequence ID" value="NZ_JAKFGM010000002.1"/>
</dbReference>